<feature type="transmembrane region" description="Helical" evidence="1">
    <location>
        <begin position="68"/>
        <end position="94"/>
    </location>
</feature>
<reference evidence="2 3" key="1">
    <citation type="journal article" date="2016" name="Nat. Commun.">
        <title>Thousands of microbial genomes shed light on interconnected biogeochemical processes in an aquifer system.</title>
        <authorList>
            <person name="Anantharaman K."/>
            <person name="Brown C.T."/>
            <person name="Hug L.A."/>
            <person name="Sharon I."/>
            <person name="Castelle C.J."/>
            <person name="Probst A.J."/>
            <person name="Thomas B.C."/>
            <person name="Singh A."/>
            <person name="Wilkins M.J."/>
            <person name="Karaoz U."/>
            <person name="Brodie E.L."/>
            <person name="Williams K.H."/>
            <person name="Hubbard S.S."/>
            <person name="Banfield J.F."/>
        </authorList>
    </citation>
    <scope>NUCLEOTIDE SEQUENCE [LARGE SCALE GENOMIC DNA]</scope>
</reference>
<dbReference type="AlphaFoldDB" id="A0A1F5WS58"/>
<accession>A0A1F5WS58</accession>
<evidence type="ECO:0000256" key="1">
    <source>
        <dbReference type="SAM" id="Phobius"/>
    </source>
</evidence>
<keyword evidence="1" id="KW-1133">Transmembrane helix</keyword>
<sequence>MARQSRALQSPKKSDPMPIKDILILLMFPVCGVLACGLFLGDISEEFEKYYNANGPITFKNAKRAFRAFLTSALIAKAVLGVYAFPAAVVYKLWMKEDFNFRFSLPKDFWTKYFK</sequence>
<dbReference type="Proteomes" id="UP000178425">
    <property type="component" value="Unassembled WGS sequence"/>
</dbReference>
<protein>
    <submittedName>
        <fullName evidence="2">Uncharacterized protein</fullName>
    </submittedName>
</protein>
<organism evidence="2 3">
    <name type="scientific">Candidatus Giovannonibacteria bacterium RIFCSPHIGHO2_02_43_13</name>
    <dbReference type="NCBI Taxonomy" id="1798330"/>
    <lineage>
        <taxon>Bacteria</taxon>
        <taxon>Candidatus Giovannoniibacteriota</taxon>
    </lineage>
</organism>
<comment type="caution">
    <text evidence="2">The sequence shown here is derived from an EMBL/GenBank/DDBJ whole genome shotgun (WGS) entry which is preliminary data.</text>
</comment>
<keyword evidence="1" id="KW-0472">Membrane</keyword>
<keyword evidence="1" id="KW-0812">Transmembrane</keyword>
<gene>
    <name evidence="2" type="ORF">A2W54_04670</name>
</gene>
<proteinExistence type="predicted"/>
<feature type="transmembrane region" description="Helical" evidence="1">
    <location>
        <begin position="21"/>
        <end position="41"/>
    </location>
</feature>
<dbReference type="EMBL" id="MFHI01000028">
    <property type="protein sequence ID" value="OGF78460.1"/>
    <property type="molecule type" value="Genomic_DNA"/>
</dbReference>
<evidence type="ECO:0000313" key="3">
    <source>
        <dbReference type="Proteomes" id="UP000178425"/>
    </source>
</evidence>
<name>A0A1F5WS58_9BACT</name>
<evidence type="ECO:0000313" key="2">
    <source>
        <dbReference type="EMBL" id="OGF78460.1"/>
    </source>
</evidence>